<feature type="non-terminal residue" evidence="1">
    <location>
        <position position="270"/>
    </location>
</feature>
<sequence length="270" mass="30264">GLYGERVAILQGTILSTPISPYLASLVAAEDLKTAGFSEDRAKDFITRVFHVLRPYGGAAYLAPEEEQRDNFRRVAQAESLPQSDVKTQGNLIVLRRVGPLPNSAPWTHHYADVSNSIFSKDKRVKAPLGLLWFGGPSHLDVLPRHGHGPPQQVIDGRLFLQGIKVLSARDVYTGRVIWRKDLPELDTFGMYYNDSFNPDIYDRSYNQLHIPGANAWGANFVTTDDRIYLIAGQKCLVMDPTTGDTLHEWELEEKPDIGIPNWGYVGVYQ</sequence>
<dbReference type="InterPro" id="IPR011047">
    <property type="entry name" value="Quinoprotein_ADH-like_sf"/>
</dbReference>
<feature type="non-terminal residue" evidence="1">
    <location>
        <position position="1"/>
    </location>
</feature>
<comment type="caution">
    <text evidence="1">The sequence shown here is derived from an EMBL/GenBank/DDBJ whole genome shotgun (WGS) entry which is preliminary data.</text>
</comment>
<accession>X1U9N7</accession>
<protein>
    <submittedName>
        <fullName evidence="1">Uncharacterized protein</fullName>
    </submittedName>
</protein>
<reference evidence="1" key="1">
    <citation type="journal article" date="2014" name="Front. Microbiol.">
        <title>High frequency of phylogenetically diverse reductive dehalogenase-homologous genes in deep subseafloor sedimentary metagenomes.</title>
        <authorList>
            <person name="Kawai M."/>
            <person name="Futagami T."/>
            <person name="Toyoda A."/>
            <person name="Takaki Y."/>
            <person name="Nishi S."/>
            <person name="Hori S."/>
            <person name="Arai W."/>
            <person name="Tsubouchi T."/>
            <person name="Morono Y."/>
            <person name="Uchiyama I."/>
            <person name="Ito T."/>
            <person name="Fujiyama A."/>
            <person name="Inagaki F."/>
            <person name="Takami H."/>
        </authorList>
    </citation>
    <scope>NUCLEOTIDE SEQUENCE</scope>
    <source>
        <strain evidence="1">Expedition CK06-06</strain>
    </source>
</reference>
<dbReference type="SUPFAM" id="SSF50998">
    <property type="entry name" value="Quinoprotein alcohol dehydrogenase-like"/>
    <property type="match status" value="1"/>
</dbReference>
<proteinExistence type="predicted"/>
<dbReference type="EMBL" id="BARW01021486">
    <property type="protein sequence ID" value="GAI89024.1"/>
    <property type="molecule type" value="Genomic_DNA"/>
</dbReference>
<gene>
    <name evidence="1" type="ORF">S12H4_36085</name>
</gene>
<evidence type="ECO:0000313" key="1">
    <source>
        <dbReference type="EMBL" id="GAI89024.1"/>
    </source>
</evidence>
<organism evidence="1">
    <name type="scientific">marine sediment metagenome</name>
    <dbReference type="NCBI Taxonomy" id="412755"/>
    <lineage>
        <taxon>unclassified sequences</taxon>
        <taxon>metagenomes</taxon>
        <taxon>ecological metagenomes</taxon>
    </lineage>
</organism>
<dbReference type="AlphaFoldDB" id="X1U9N7"/>
<name>X1U9N7_9ZZZZ</name>